<feature type="transmembrane region" description="Helical" evidence="4">
    <location>
        <begin position="361"/>
        <end position="384"/>
    </location>
</feature>
<feature type="transmembrane region" description="Helical" evidence="4">
    <location>
        <begin position="33"/>
        <end position="50"/>
    </location>
</feature>
<feature type="transmembrane region" description="Helical" evidence="4">
    <location>
        <begin position="278"/>
        <end position="296"/>
    </location>
</feature>
<dbReference type="GO" id="GO:0022857">
    <property type="term" value="F:transmembrane transporter activity"/>
    <property type="evidence" value="ECO:0007669"/>
    <property type="project" value="InterPro"/>
</dbReference>
<evidence type="ECO:0000313" key="6">
    <source>
        <dbReference type="EMBL" id="KUK79966.1"/>
    </source>
</evidence>
<dbReference type="EMBL" id="LGGP01000226">
    <property type="protein sequence ID" value="KUK79966.1"/>
    <property type="molecule type" value="Genomic_DNA"/>
</dbReference>
<comment type="caution">
    <text evidence="6">The sequence shown here is derived from an EMBL/GenBank/DDBJ whole genome shotgun (WGS) entry which is preliminary data.</text>
</comment>
<keyword evidence="1 4" id="KW-0812">Transmembrane</keyword>
<dbReference type="PATRIC" id="fig|1184387.3.peg.1697"/>
<dbReference type="Pfam" id="PF07690">
    <property type="entry name" value="MFS_1"/>
    <property type="match status" value="2"/>
</dbReference>
<dbReference type="InterPro" id="IPR052528">
    <property type="entry name" value="Sugar_transport-like"/>
</dbReference>
<dbReference type="InterPro" id="IPR036259">
    <property type="entry name" value="MFS_trans_sf"/>
</dbReference>
<feature type="transmembrane region" description="Helical" evidence="4">
    <location>
        <begin position="7"/>
        <end position="27"/>
    </location>
</feature>
<feature type="transmembrane region" description="Helical" evidence="4">
    <location>
        <begin position="211"/>
        <end position="237"/>
    </location>
</feature>
<reference evidence="7" key="1">
    <citation type="journal article" date="2015" name="MBio">
        <title>Genome-Resolved Metagenomic Analysis Reveals Roles for Candidate Phyla and Other Microbial Community Members in Biogeochemical Transformations in Oil Reservoirs.</title>
        <authorList>
            <person name="Hu P."/>
            <person name="Tom L."/>
            <person name="Singh A."/>
            <person name="Thomas B.C."/>
            <person name="Baker B.J."/>
            <person name="Piceno Y.M."/>
            <person name="Andersen G.L."/>
            <person name="Banfield J.F."/>
        </authorList>
    </citation>
    <scope>NUCLEOTIDE SEQUENCE [LARGE SCALE GENOMIC DNA]</scope>
</reference>
<gene>
    <name evidence="6" type="ORF">XD94_1249</name>
</gene>
<keyword evidence="2 4" id="KW-1133">Transmembrane helix</keyword>
<dbReference type="InterPro" id="IPR020846">
    <property type="entry name" value="MFS_dom"/>
</dbReference>
<dbReference type="Gene3D" id="1.20.1250.20">
    <property type="entry name" value="MFS general substrate transporter like domains"/>
    <property type="match status" value="2"/>
</dbReference>
<keyword evidence="3 4" id="KW-0472">Membrane</keyword>
<accession>A0A101HN76</accession>
<evidence type="ECO:0000313" key="7">
    <source>
        <dbReference type="Proteomes" id="UP000054092"/>
    </source>
</evidence>
<feature type="transmembrane region" description="Helical" evidence="4">
    <location>
        <begin position="336"/>
        <end position="355"/>
    </location>
</feature>
<feature type="transmembrane region" description="Helical" evidence="4">
    <location>
        <begin position="95"/>
        <end position="116"/>
    </location>
</feature>
<evidence type="ECO:0000256" key="3">
    <source>
        <dbReference type="ARBA" id="ARBA00023136"/>
    </source>
</evidence>
<sequence>MFNKRLPLLLTSLIVFFVMFGFGLLLQLKLRELGASLLMVGLLTTVRGAVETLGSPAWGAISDSLKRRKPLMIVLVLTSALLYFAYSVIEIPLVFILFSALIAFFTAGFEPIAMALSTEHSRDSVRNTSRELSILNTANSMGMLSGRLLLSMLLVFFTVTQTINWYATIAFLAVIPALFLRDQEHTVARRKRFLNRLFPLKQDSSPLWENGLWAVYVGTFLRQLGTAGATSIIAIFMTERIGLSASATAIITSVNPFMQIFSHIFFGRVMYRIGPRKSTLIGIGLTIFTMLFFAMAQSWVLIALGYFSLGIAFGAFINGAGTMISLSSPPERRAEFLGLLRSARAIGFMVGPLLAGTVAEYSYFVMFIMMASLIATGGLIVIVFTKDRLITS</sequence>
<proteinExistence type="predicted"/>
<dbReference type="PANTHER" id="PTHR23526:SF4">
    <property type="entry name" value="INTEGRAL MEMBRANE TRANSPORT PROTEIN"/>
    <property type="match status" value="1"/>
</dbReference>
<evidence type="ECO:0000256" key="1">
    <source>
        <dbReference type="ARBA" id="ARBA00022692"/>
    </source>
</evidence>
<feature type="transmembrane region" description="Helical" evidence="4">
    <location>
        <begin position="243"/>
        <end position="266"/>
    </location>
</feature>
<organism evidence="6 7">
    <name type="scientific">Mesotoga prima</name>
    <dbReference type="NCBI Taxonomy" id="1184387"/>
    <lineage>
        <taxon>Bacteria</taxon>
        <taxon>Thermotogati</taxon>
        <taxon>Thermotogota</taxon>
        <taxon>Thermotogae</taxon>
        <taxon>Kosmotogales</taxon>
        <taxon>Kosmotogaceae</taxon>
        <taxon>Mesotoga</taxon>
    </lineage>
</organism>
<dbReference type="Proteomes" id="UP000054092">
    <property type="component" value="Unassembled WGS sequence"/>
</dbReference>
<dbReference type="PROSITE" id="PS50850">
    <property type="entry name" value="MFS"/>
    <property type="match status" value="1"/>
</dbReference>
<feature type="domain" description="Major facilitator superfamily (MFS) profile" evidence="5">
    <location>
        <begin position="1"/>
        <end position="389"/>
    </location>
</feature>
<evidence type="ECO:0000256" key="4">
    <source>
        <dbReference type="SAM" id="Phobius"/>
    </source>
</evidence>
<feature type="transmembrane region" description="Helical" evidence="4">
    <location>
        <begin position="71"/>
        <end position="89"/>
    </location>
</feature>
<dbReference type="InterPro" id="IPR011701">
    <property type="entry name" value="MFS"/>
</dbReference>
<feature type="transmembrane region" description="Helical" evidence="4">
    <location>
        <begin position="163"/>
        <end position="180"/>
    </location>
</feature>
<protein>
    <submittedName>
        <fullName evidence="6">Arabinose efflux permease family protein</fullName>
    </submittedName>
</protein>
<dbReference type="AlphaFoldDB" id="A0A101HN76"/>
<evidence type="ECO:0000256" key="2">
    <source>
        <dbReference type="ARBA" id="ARBA00022989"/>
    </source>
</evidence>
<feature type="transmembrane region" description="Helical" evidence="4">
    <location>
        <begin position="137"/>
        <end position="157"/>
    </location>
</feature>
<dbReference type="PANTHER" id="PTHR23526">
    <property type="entry name" value="INTEGRAL MEMBRANE TRANSPORT PROTEIN-RELATED"/>
    <property type="match status" value="1"/>
</dbReference>
<name>A0A101HN76_9BACT</name>
<feature type="transmembrane region" description="Helical" evidence="4">
    <location>
        <begin position="302"/>
        <end position="324"/>
    </location>
</feature>
<dbReference type="SUPFAM" id="SSF103473">
    <property type="entry name" value="MFS general substrate transporter"/>
    <property type="match status" value="1"/>
</dbReference>
<evidence type="ECO:0000259" key="5">
    <source>
        <dbReference type="PROSITE" id="PS50850"/>
    </source>
</evidence>